<gene>
    <name evidence="5" type="ORF">AXF42_Ash013056</name>
</gene>
<dbReference type="EMBL" id="KZ451890">
    <property type="protein sequence ID" value="PKA65642.1"/>
    <property type="molecule type" value="Genomic_DNA"/>
</dbReference>
<accession>A0A2I0BCX3</accession>
<keyword evidence="3" id="KW-0539">Nucleus</keyword>
<dbReference type="GO" id="GO:0000445">
    <property type="term" value="C:THO complex part of transcription export complex"/>
    <property type="evidence" value="ECO:0007669"/>
    <property type="project" value="TreeGrafter"/>
</dbReference>
<name>A0A2I0BCX3_9ASPA</name>
<evidence type="ECO:0000256" key="4">
    <source>
        <dbReference type="SAM" id="MobiDB-lite"/>
    </source>
</evidence>
<evidence type="ECO:0000313" key="6">
    <source>
        <dbReference type="Proteomes" id="UP000236161"/>
    </source>
</evidence>
<organism evidence="5 6">
    <name type="scientific">Apostasia shenzhenica</name>
    <dbReference type="NCBI Taxonomy" id="1088818"/>
    <lineage>
        <taxon>Eukaryota</taxon>
        <taxon>Viridiplantae</taxon>
        <taxon>Streptophyta</taxon>
        <taxon>Embryophyta</taxon>
        <taxon>Tracheophyta</taxon>
        <taxon>Spermatophyta</taxon>
        <taxon>Magnoliopsida</taxon>
        <taxon>Liliopsida</taxon>
        <taxon>Asparagales</taxon>
        <taxon>Orchidaceae</taxon>
        <taxon>Apostasioideae</taxon>
        <taxon>Apostasia</taxon>
    </lineage>
</organism>
<dbReference type="PANTHER" id="PTHR13375">
    <property type="entry name" value="FMS INTERACTING PROTEIN"/>
    <property type="match status" value="1"/>
</dbReference>
<dbReference type="GO" id="GO:0006406">
    <property type="term" value="P:mRNA export from nucleus"/>
    <property type="evidence" value="ECO:0007669"/>
    <property type="project" value="TreeGrafter"/>
</dbReference>
<dbReference type="PANTHER" id="PTHR13375:SF3">
    <property type="entry name" value="THO COMPLEX SUBUNIT 5 HOMOLOG"/>
    <property type="match status" value="1"/>
</dbReference>
<dbReference type="Proteomes" id="UP000236161">
    <property type="component" value="Unassembled WGS sequence"/>
</dbReference>
<evidence type="ECO:0000256" key="3">
    <source>
        <dbReference type="ARBA" id="ARBA00023242"/>
    </source>
</evidence>
<dbReference type="AlphaFoldDB" id="A0A2I0BCX3"/>
<dbReference type="Pfam" id="PF09766">
    <property type="entry name" value="FmiP_Thoc5"/>
    <property type="match status" value="1"/>
</dbReference>
<sequence>MEAEMELAAESSPYVSLEETRTAMEEIAAKILFLKKEGKSKSELRELVTQMSLLFINLRQINRNILIEEDRIKAETESAKAPVDFTTLQLHNLMYEKNHYLKAIKACRDFRSKHPDIELVPEEEYFQSAPDDIKEKVLATDAEHDLMLKRLNFELFQRKELCKLHAKLEEHKRSLVDTIANRKKFLSSLPSHLKSLKKASLPLQQQLGILHTKKLKQHHAAELLPPPLFIVYSQLLAQKDAFEEKIEMEITGSVKDAQAYARQQITKENGVGAYAENNRLEDDAPDEEEDVQRRRKRPKKNLLKDIGAQEGIYQSHPLKVIVHIFDDEDPQAKPLKLISLRFEYLVKLNIVCVGVDDAEQAPDENILCNLFPNDTGKELPHQTAKLYVGDAIAFGDKTGSRPYMWAQHLAGIDFLPEVPPQQACNEVLNGEEVRGANVSSGLALYRQQNRVLTVLQMIRSRKKAQMALVEQLNSLVKLKWPSLEYENVPWALHIPVCSLQHWSLVGPIADSSLSVITPEKIVDLVDHELDRRSVTPWEIESTREDGELPMALPATAVADDSKKSSSLSPDLDRSTNLTLISKNMAPPKLVKSLSLIRQEDDLDLILDIESDMELCIEPETEIADVIEKPWLDHAAREFHLVLNRKDGSDQTLKLEAKVKISVEYPLRPPLFTLKFPPDGSQDNIEWYNELRSMESEVNLHILKILPVEHENFILAHQIRCLALLFDLHFNTRYHKTDGSVGDTALCKQPCATLPARSIRGRDRRRMLSWKGMV</sequence>
<dbReference type="OrthoDB" id="20582at2759"/>
<reference evidence="5 6" key="1">
    <citation type="journal article" date="2017" name="Nature">
        <title>The Apostasia genome and the evolution of orchids.</title>
        <authorList>
            <person name="Zhang G.Q."/>
            <person name="Liu K.W."/>
            <person name="Li Z."/>
            <person name="Lohaus R."/>
            <person name="Hsiao Y.Y."/>
            <person name="Niu S.C."/>
            <person name="Wang J.Y."/>
            <person name="Lin Y.C."/>
            <person name="Xu Q."/>
            <person name="Chen L.J."/>
            <person name="Yoshida K."/>
            <person name="Fujiwara S."/>
            <person name="Wang Z.W."/>
            <person name="Zhang Y.Q."/>
            <person name="Mitsuda N."/>
            <person name="Wang M."/>
            <person name="Liu G.H."/>
            <person name="Pecoraro L."/>
            <person name="Huang H.X."/>
            <person name="Xiao X.J."/>
            <person name="Lin M."/>
            <person name="Wu X.Y."/>
            <person name="Wu W.L."/>
            <person name="Chen Y.Y."/>
            <person name="Chang S.B."/>
            <person name="Sakamoto S."/>
            <person name="Ohme-Takagi M."/>
            <person name="Yagi M."/>
            <person name="Zeng S.J."/>
            <person name="Shen C.Y."/>
            <person name="Yeh C.M."/>
            <person name="Luo Y.B."/>
            <person name="Tsai W.C."/>
            <person name="Van de Peer Y."/>
            <person name="Liu Z.J."/>
        </authorList>
    </citation>
    <scope>NUCLEOTIDE SEQUENCE [LARGE SCALE GENOMIC DNA]</scope>
    <source>
        <strain evidence="6">cv. Shenzhen</strain>
        <tissue evidence="5">Stem</tissue>
    </source>
</reference>
<comment type="subcellular location">
    <subcellularLocation>
        <location evidence="1">Nucleus</location>
    </subcellularLocation>
</comment>
<evidence type="ECO:0008006" key="7">
    <source>
        <dbReference type="Google" id="ProtNLM"/>
    </source>
</evidence>
<dbReference type="GO" id="GO:0003729">
    <property type="term" value="F:mRNA binding"/>
    <property type="evidence" value="ECO:0007669"/>
    <property type="project" value="TreeGrafter"/>
</dbReference>
<evidence type="ECO:0000256" key="1">
    <source>
        <dbReference type="ARBA" id="ARBA00004123"/>
    </source>
</evidence>
<evidence type="ECO:0000256" key="2">
    <source>
        <dbReference type="ARBA" id="ARBA00008044"/>
    </source>
</evidence>
<protein>
    <recommendedName>
        <fullName evidence="7">THO complex subunit 5B</fullName>
    </recommendedName>
</protein>
<dbReference type="STRING" id="1088818.A0A2I0BCX3"/>
<dbReference type="InterPro" id="IPR019163">
    <property type="entry name" value="THO_Thoc5"/>
</dbReference>
<comment type="similarity">
    <text evidence="2">Belongs to the THOC5 family.</text>
</comment>
<keyword evidence="6" id="KW-1185">Reference proteome</keyword>
<feature type="region of interest" description="Disordered" evidence="4">
    <location>
        <begin position="271"/>
        <end position="300"/>
    </location>
</feature>
<proteinExistence type="inferred from homology"/>
<evidence type="ECO:0000313" key="5">
    <source>
        <dbReference type="EMBL" id="PKA65642.1"/>
    </source>
</evidence>